<reference evidence="2" key="1">
    <citation type="journal article" date="2019" name="bioRxiv">
        <title>The Genome of the Zebra Mussel, Dreissena polymorpha: A Resource for Invasive Species Research.</title>
        <authorList>
            <person name="McCartney M.A."/>
            <person name="Auch B."/>
            <person name="Kono T."/>
            <person name="Mallez S."/>
            <person name="Zhang Y."/>
            <person name="Obille A."/>
            <person name="Becker A."/>
            <person name="Abrahante J.E."/>
            <person name="Garbe J."/>
            <person name="Badalamenti J.P."/>
            <person name="Herman A."/>
            <person name="Mangelson H."/>
            <person name="Liachko I."/>
            <person name="Sullivan S."/>
            <person name="Sone E.D."/>
            <person name="Koren S."/>
            <person name="Silverstein K.A.T."/>
            <person name="Beckman K.B."/>
            <person name="Gohl D.M."/>
        </authorList>
    </citation>
    <scope>NUCLEOTIDE SEQUENCE</scope>
    <source>
        <strain evidence="2">Duluth1</strain>
        <tissue evidence="2">Whole animal</tissue>
    </source>
</reference>
<protein>
    <submittedName>
        <fullName evidence="2">Uncharacterized protein</fullName>
    </submittedName>
</protein>
<accession>A0A9D4DNG1</accession>
<proteinExistence type="predicted"/>
<dbReference type="Proteomes" id="UP000828390">
    <property type="component" value="Unassembled WGS sequence"/>
</dbReference>
<dbReference type="EMBL" id="JAIWYP010000010">
    <property type="protein sequence ID" value="KAH3751237.1"/>
    <property type="molecule type" value="Genomic_DNA"/>
</dbReference>
<evidence type="ECO:0000313" key="2">
    <source>
        <dbReference type="EMBL" id="KAH3751237.1"/>
    </source>
</evidence>
<organism evidence="2 3">
    <name type="scientific">Dreissena polymorpha</name>
    <name type="common">Zebra mussel</name>
    <name type="synonym">Mytilus polymorpha</name>
    <dbReference type="NCBI Taxonomy" id="45954"/>
    <lineage>
        <taxon>Eukaryota</taxon>
        <taxon>Metazoa</taxon>
        <taxon>Spiralia</taxon>
        <taxon>Lophotrochozoa</taxon>
        <taxon>Mollusca</taxon>
        <taxon>Bivalvia</taxon>
        <taxon>Autobranchia</taxon>
        <taxon>Heteroconchia</taxon>
        <taxon>Euheterodonta</taxon>
        <taxon>Imparidentia</taxon>
        <taxon>Neoheterodontei</taxon>
        <taxon>Myida</taxon>
        <taxon>Dreissenoidea</taxon>
        <taxon>Dreissenidae</taxon>
        <taxon>Dreissena</taxon>
    </lineage>
</organism>
<sequence length="148" mass="16911">MLRAEAGIEEGDEEVARITLGELEPTQVQSPAPPIMWDKRQPQAGPTVRKSDPMLDFKEPKPPMSTCRNFVLMDTNLGKRVLMHMLKVYVYCVFILTLRSRITHESASTYFQCGPLVLPEETASRRDSIGIQGIRVRYPSSLRIPWFF</sequence>
<name>A0A9D4DNG1_DREPO</name>
<dbReference type="AlphaFoldDB" id="A0A9D4DNG1"/>
<comment type="caution">
    <text evidence="2">The sequence shown here is derived from an EMBL/GenBank/DDBJ whole genome shotgun (WGS) entry which is preliminary data.</text>
</comment>
<evidence type="ECO:0000313" key="3">
    <source>
        <dbReference type="Proteomes" id="UP000828390"/>
    </source>
</evidence>
<gene>
    <name evidence="2" type="ORF">DPMN_185789</name>
</gene>
<keyword evidence="3" id="KW-1185">Reference proteome</keyword>
<evidence type="ECO:0000256" key="1">
    <source>
        <dbReference type="SAM" id="MobiDB-lite"/>
    </source>
</evidence>
<feature type="region of interest" description="Disordered" evidence="1">
    <location>
        <begin position="22"/>
        <end position="54"/>
    </location>
</feature>
<reference evidence="2" key="2">
    <citation type="submission" date="2020-11" db="EMBL/GenBank/DDBJ databases">
        <authorList>
            <person name="McCartney M.A."/>
            <person name="Auch B."/>
            <person name="Kono T."/>
            <person name="Mallez S."/>
            <person name="Becker A."/>
            <person name="Gohl D.M."/>
            <person name="Silverstein K.A.T."/>
            <person name="Koren S."/>
            <person name="Bechman K.B."/>
            <person name="Herman A."/>
            <person name="Abrahante J.E."/>
            <person name="Garbe J."/>
        </authorList>
    </citation>
    <scope>NUCLEOTIDE SEQUENCE</scope>
    <source>
        <strain evidence="2">Duluth1</strain>
        <tissue evidence="2">Whole animal</tissue>
    </source>
</reference>